<feature type="transmembrane region" description="Helical" evidence="5">
    <location>
        <begin position="46"/>
        <end position="65"/>
    </location>
</feature>
<dbReference type="AlphaFoldDB" id="A0A1E4T7E6"/>
<keyword evidence="2 5" id="KW-0812">Transmembrane</keyword>
<gene>
    <name evidence="6" type="ORF">CANARDRAFT_181421</name>
</gene>
<feature type="transmembrane region" description="Helical" evidence="5">
    <location>
        <begin position="191"/>
        <end position="210"/>
    </location>
</feature>
<protein>
    <submittedName>
        <fullName evidence="6">Uncharacterized protein</fullName>
    </submittedName>
</protein>
<dbReference type="PANTHER" id="PTHR12703">
    <property type="entry name" value="TRANSMEMBRANE PROTEIN 33"/>
    <property type="match status" value="1"/>
</dbReference>
<feature type="transmembrane region" description="Helical" evidence="5">
    <location>
        <begin position="86"/>
        <end position="103"/>
    </location>
</feature>
<keyword evidence="3 5" id="KW-1133">Transmembrane helix</keyword>
<feature type="transmembrane region" description="Helical" evidence="5">
    <location>
        <begin position="12"/>
        <end position="34"/>
    </location>
</feature>
<dbReference type="STRING" id="983967.A0A1E4T7E6"/>
<evidence type="ECO:0000256" key="5">
    <source>
        <dbReference type="SAM" id="Phobius"/>
    </source>
</evidence>
<dbReference type="OrthoDB" id="5581259at2759"/>
<evidence type="ECO:0000313" key="7">
    <source>
        <dbReference type="Proteomes" id="UP000094801"/>
    </source>
</evidence>
<feature type="non-terminal residue" evidence="6">
    <location>
        <position position="260"/>
    </location>
</feature>
<sequence length="260" mass="30277">QQLKKLVQNVQFYWFLSHVFGICFMILSTISSMFRGQSSPSAIRYYNYSINSTIITYLIVIRQTYKTKPISFMFSQAVSLLRDDNVQYLLLAVLFRMLSAGGMSSATLYPFAIIASFHTIVYFNNNILNHLPYLSKTKKNQISKLIVDFNKDYNERGLYIAANLQIMLITTYILPLVKMIVFFQLLRARYFFSNLKTIILFTAVIVFNKLRFDQNKYTKSLVEAYDARVNQFLHASPMIPQNVKTLATEFRSSALHYLKM</sequence>
<dbReference type="PANTHER" id="PTHR12703:SF4">
    <property type="entry name" value="TRANSMEMBRANE PROTEIN 33"/>
    <property type="match status" value="1"/>
</dbReference>
<dbReference type="GO" id="GO:0016020">
    <property type="term" value="C:membrane"/>
    <property type="evidence" value="ECO:0007669"/>
    <property type="project" value="UniProtKB-SubCell"/>
</dbReference>
<evidence type="ECO:0000313" key="6">
    <source>
        <dbReference type="EMBL" id="ODV87687.1"/>
    </source>
</evidence>
<dbReference type="GO" id="GO:0061024">
    <property type="term" value="P:membrane organization"/>
    <property type="evidence" value="ECO:0007669"/>
    <property type="project" value="TreeGrafter"/>
</dbReference>
<evidence type="ECO:0000256" key="4">
    <source>
        <dbReference type="ARBA" id="ARBA00023136"/>
    </source>
</evidence>
<evidence type="ECO:0000256" key="1">
    <source>
        <dbReference type="ARBA" id="ARBA00004141"/>
    </source>
</evidence>
<reference evidence="7" key="1">
    <citation type="submission" date="2016-04" db="EMBL/GenBank/DDBJ databases">
        <title>Comparative genomics of biotechnologically important yeasts.</title>
        <authorList>
            <consortium name="DOE Joint Genome Institute"/>
            <person name="Riley R."/>
            <person name="Haridas S."/>
            <person name="Wolfe K.H."/>
            <person name="Lopes M.R."/>
            <person name="Hittinger C.T."/>
            <person name="Goker M."/>
            <person name="Salamov A."/>
            <person name="Wisecaver J."/>
            <person name="Long T.M."/>
            <person name="Aerts A.L."/>
            <person name="Barry K."/>
            <person name="Choi C."/>
            <person name="Clum A."/>
            <person name="Coughlan A.Y."/>
            <person name="Deshpande S."/>
            <person name="Douglass A.P."/>
            <person name="Hanson S.J."/>
            <person name="Klenk H.-P."/>
            <person name="Labutti K."/>
            <person name="Lapidus A."/>
            <person name="Lindquist E."/>
            <person name="Lipzen A."/>
            <person name="Meier-Kolthoff J.P."/>
            <person name="Ohm R.A."/>
            <person name="Otillar R.P."/>
            <person name="Pangilinan J."/>
            <person name="Peng Y."/>
            <person name="Rokas A."/>
            <person name="Rosa C.A."/>
            <person name="Scheuner C."/>
            <person name="Sibirny A.A."/>
            <person name="Slot J.C."/>
            <person name="Stielow J.B."/>
            <person name="Sun H."/>
            <person name="Kurtzman C.P."/>
            <person name="Blackwell M."/>
            <person name="Grigoriev I.V."/>
            <person name="Jeffries T.W."/>
        </authorList>
    </citation>
    <scope>NUCLEOTIDE SEQUENCE [LARGE SCALE GENOMIC DNA]</scope>
    <source>
        <strain evidence="7">NRRL YB-2248</strain>
    </source>
</reference>
<evidence type="ECO:0000256" key="3">
    <source>
        <dbReference type="ARBA" id="ARBA00022989"/>
    </source>
</evidence>
<dbReference type="EMBL" id="KV453847">
    <property type="protein sequence ID" value="ODV87687.1"/>
    <property type="molecule type" value="Genomic_DNA"/>
</dbReference>
<feature type="non-terminal residue" evidence="6">
    <location>
        <position position="1"/>
    </location>
</feature>
<comment type="subcellular location">
    <subcellularLocation>
        <location evidence="1">Membrane</location>
        <topology evidence="1">Multi-pass membrane protein</topology>
    </subcellularLocation>
</comment>
<dbReference type="InterPro" id="IPR051645">
    <property type="entry name" value="PER33/POM33_regulator"/>
</dbReference>
<dbReference type="Proteomes" id="UP000094801">
    <property type="component" value="Unassembled WGS sequence"/>
</dbReference>
<keyword evidence="7" id="KW-1185">Reference proteome</keyword>
<feature type="transmembrane region" description="Helical" evidence="5">
    <location>
        <begin position="158"/>
        <end position="185"/>
    </location>
</feature>
<accession>A0A1E4T7E6</accession>
<evidence type="ECO:0000256" key="2">
    <source>
        <dbReference type="ARBA" id="ARBA00022692"/>
    </source>
</evidence>
<dbReference type="GO" id="GO:0005783">
    <property type="term" value="C:endoplasmic reticulum"/>
    <property type="evidence" value="ECO:0007669"/>
    <property type="project" value="TreeGrafter"/>
</dbReference>
<proteinExistence type="predicted"/>
<dbReference type="GO" id="GO:0071786">
    <property type="term" value="P:endoplasmic reticulum tubular network organization"/>
    <property type="evidence" value="ECO:0007669"/>
    <property type="project" value="TreeGrafter"/>
</dbReference>
<name>A0A1E4T7E6_9ASCO</name>
<organism evidence="6 7">
    <name type="scientific">[Candida] arabinofermentans NRRL YB-2248</name>
    <dbReference type="NCBI Taxonomy" id="983967"/>
    <lineage>
        <taxon>Eukaryota</taxon>
        <taxon>Fungi</taxon>
        <taxon>Dikarya</taxon>
        <taxon>Ascomycota</taxon>
        <taxon>Saccharomycotina</taxon>
        <taxon>Pichiomycetes</taxon>
        <taxon>Pichiales</taxon>
        <taxon>Pichiaceae</taxon>
        <taxon>Ogataea</taxon>
        <taxon>Ogataea/Candida clade</taxon>
    </lineage>
</organism>
<keyword evidence="4 5" id="KW-0472">Membrane</keyword>